<evidence type="ECO:0000256" key="5">
    <source>
        <dbReference type="ARBA" id="ARBA00023163"/>
    </source>
</evidence>
<gene>
    <name evidence="8" type="ORF">BE221DRAFT_193829</name>
</gene>
<evidence type="ECO:0000256" key="6">
    <source>
        <dbReference type="ARBA" id="ARBA00023242"/>
    </source>
</evidence>
<protein>
    <submittedName>
        <fullName evidence="8">Small nuclear RNA activating protein complex-50kD subunit</fullName>
    </submittedName>
</protein>
<comment type="subcellular location">
    <subcellularLocation>
        <location evidence="1">Nucleus</location>
    </subcellularLocation>
</comment>
<evidence type="ECO:0000256" key="4">
    <source>
        <dbReference type="ARBA" id="ARBA00023125"/>
    </source>
</evidence>
<dbReference type="GO" id="GO:0019185">
    <property type="term" value="C:snRNA-activating protein complex"/>
    <property type="evidence" value="ECO:0007669"/>
    <property type="project" value="TreeGrafter"/>
</dbReference>
<dbReference type="InterPro" id="IPR022042">
    <property type="entry name" value="snRNA-activating_su3"/>
</dbReference>
<keyword evidence="4" id="KW-0238">DNA-binding</keyword>
<dbReference type="eggNOG" id="KOG2664">
    <property type="taxonomic scope" value="Eukaryota"/>
</dbReference>
<feature type="region of interest" description="Disordered" evidence="7">
    <location>
        <begin position="61"/>
        <end position="92"/>
    </location>
</feature>
<proteinExistence type="inferred from homology"/>
<reference evidence="8" key="1">
    <citation type="submission" date="2017-04" db="EMBL/GenBank/DDBJ databases">
        <title>Population genomics of picophytoplankton unveils novel chromosome hypervariability.</title>
        <authorList>
            <consortium name="DOE Joint Genome Institute"/>
            <person name="Blanc-Mathieu R."/>
            <person name="Krasovec M."/>
            <person name="Hebrard M."/>
            <person name="Yau S."/>
            <person name="Desgranges E."/>
            <person name="Martin J."/>
            <person name="Schackwitz W."/>
            <person name="Kuo A."/>
            <person name="Salin G."/>
            <person name="Donnadieu C."/>
            <person name="Desdevises Y."/>
            <person name="Sanchez-Ferandin S."/>
            <person name="Moreau H."/>
            <person name="Rivals E."/>
            <person name="Grigoriev I.V."/>
            <person name="Grimsley N."/>
            <person name="Eyre-Walker A."/>
            <person name="Piganeau G."/>
        </authorList>
    </citation>
    <scope>NUCLEOTIDE SEQUENCE [LARGE SCALE GENOMIC DNA]</scope>
    <source>
        <strain evidence="8">RCC 1115</strain>
    </source>
</reference>
<dbReference type="Pfam" id="PF12251">
    <property type="entry name" value="SNAPC3"/>
    <property type="match status" value="1"/>
</dbReference>
<dbReference type="GO" id="GO:0042796">
    <property type="term" value="P:snRNA transcription by RNA polymerase III"/>
    <property type="evidence" value="ECO:0007669"/>
    <property type="project" value="TreeGrafter"/>
</dbReference>
<dbReference type="Proteomes" id="UP000195557">
    <property type="component" value="Unassembled WGS sequence"/>
</dbReference>
<dbReference type="PANTHER" id="PTHR13421:SF16">
    <property type="entry name" value="SNRNA-ACTIVATING PROTEIN COMPLEX SUBUNIT 3"/>
    <property type="match status" value="1"/>
</dbReference>
<evidence type="ECO:0000256" key="2">
    <source>
        <dbReference type="ARBA" id="ARBA00010410"/>
    </source>
</evidence>
<dbReference type="GO" id="GO:0001006">
    <property type="term" value="F:RNA polymerase III type 3 promoter sequence-specific DNA binding"/>
    <property type="evidence" value="ECO:0007669"/>
    <property type="project" value="TreeGrafter"/>
</dbReference>
<dbReference type="GO" id="GO:0005634">
    <property type="term" value="C:nucleus"/>
    <property type="evidence" value="ECO:0007669"/>
    <property type="project" value="UniProtKB-SubCell"/>
</dbReference>
<keyword evidence="3" id="KW-0805">Transcription regulation</keyword>
<sequence>MTLTLGGTTTPDAGGRECFIARHCPPEAPVGRPSEEVRAKSFCERASRSLEGLREACARAEQSARDAAKKETKTQKGGRGRGKKRAQDGDVLRSCDDVDMRAMRAMTIEKAVDAVMPTVPLPDEQERSKVRMHRGTGAKQLKLSGQQADERAERAKLVLKHLQDQMAAHPLASLREVELEHQSLAKREYKRALLRKEVDVTRVMWKPRSLLDCELDASDPKARARADAGEKIGRTAEEIMAAPTGDDAMIWIEVFHPVKQGYLVMDVYVLGATPLVAFKDIIYCLRDTQAEREGHPTTKNGFLFIEGVFYNDMRTPNAVDYSAPLLEFQRKDKLMAPGAPTKMNLEGKGFTARDMDGVKFKDVPLVIGRPYVMTHQGKCEHKWRVRDIRIPHSADEKERNMFPLVIREGRIYRRGCSVCGVFDAAHVTYGDKMAAESPSFFCKMCFDAVHCDAQGNRTYDDYEEYPYDHE</sequence>
<feature type="region of interest" description="Disordered" evidence="7">
    <location>
        <begin position="126"/>
        <end position="147"/>
    </location>
</feature>
<keyword evidence="6" id="KW-0539">Nucleus</keyword>
<evidence type="ECO:0000256" key="7">
    <source>
        <dbReference type="SAM" id="MobiDB-lite"/>
    </source>
</evidence>
<dbReference type="GO" id="GO:0001046">
    <property type="term" value="F:core promoter sequence-specific DNA binding"/>
    <property type="evidence" value="ECO:0007669"/>
    <property type="project" value="TreeGrafter"/>
</dbReference>
<feature type="compositionally biased region" description="Basic and acidic residues" evidence="7">
    <location>
        <begin position="61"/>
        <end position="74"/>
    </location>
</feature>
<evidence type="ECO:0000256" key="1">
    <source>
        <dbReference type="ARBA" id="ARBA00004123"/>
    </source>
</evidence>
<name>A0A1Y5I4C2_OSTTA</name>
<dbReference type="GO" id="GO:0000978">
    <property type="term" value="F:RNA polymerase II cis-regulatory region sequence-specific DNA binding"/>
    <property type="evidence" value="ECO:0007669"/>
    <property type="project" value="TreeGrafter"/>
</dbReference>
<keyword evidence="5" id="KW-0804">Transcription</keyword>
<dbReference type="GO" id="GO:0003681">
    <property type="term" value="F:bent DNA binding"/>
    <property type="evidence" value="ECO:0007669"/>
    <property type="project" value="TreeGrafter"/>
</dbReference>
<evidence type="ECO:0000256" key="3">
    <source>
        <dbReference type="ARBA" id="ARBA00023015"/>
    </source>
</evidence>
<accession>A0A1Y5I4C2</accession>
<dbReference type="GO" id="GO:0042795">
    <property type="term" value="P:snRNA transcription by RNA polymerase II"/>
    <property type="evidence" value="ECO:0007669"/>
    <property type="project" value="TreeGrafter"/>
</dbReference>
<organism evidence="8">
    <name type="scientific">Ostreococcus tauri</name>
    <name type="common">Marine green alga</name>
    <dbReference type="NCBI Taxonomy" id="70448"/>
    <lineage>
        <taxon>Eukaryota</taxon>
        <taxon>Viridiplantae</taxon>
        <taxon>Chlorophyta</taxon>
        <taxon>Mamiellophyceae</taxon>
        <taxon>Mamiellales</taxon>
        <taxon>Bathycoccaceae</taxon>
        <taxon>Ostreococcus</taxon>
    </lineage>
</organism>
<dbReference type="EMBL" id="KZ155825">
    <property type="protein sequence ID" value="OUS44359.1"/>
    <property type="molecule type" value="Genomic_DNA"/>
</dbReference>
<comment type="similarity">
    <text evidence="2">Belongs to the SNAPC3/SRD2 family.</text>
</comment>
<dbReference type="AlphaFoldDB" id="A0A1Y5I4C2"/>
<dbReference type="PANTHER" id="PTHR13421">
    <property type="entry name" value="SNRNA-ACTIVATING PROTEIN COMPLEX SUBUNIT 3"/>
    <property type="match status" value="1"/>
</dbReference>
<evidence type="ECO:0000313" key="8">
    <source>
        <dbReference type="EMBL" id="OUS44359.1"/>
    </source>
</evidence>